<gene>
    <name evidence="2" type="ORF">NLJ89_g12132</name>
</gene>
<name>A0A9W8MMF0_9AGAR</name>
<sequence>MITMSTSNVLGESELDFDRDERRRGRASATISHVLPLLEADVVLDAHHDFGHACKLRAAQDSVEACPVVFVRVVQFPAEDVIGRGLDDECVEVGGKRARIEQVQERVHVTRL</sequence>
<evidence type="ECO:0000313" key="3">
    <source>
        <dbReference type="Proteomes" id="UP001148786"/>
    </source>
</evidence>
<organism evidence="2 3">
    <name type="scientific">Agrocybe chaxingu</name>
    <dbReference type="NCBI Taxonomy" id="84603"/>
    <lineage>
        <taxon>Eukaryota</taxon>
        <taxon>Fungi</taxon>
        <taxon>Dikarya</taxon>
        <taxon>Basidiomycota</taxon>
        <taxon>Agaricomycotina</taxon>
        <taxon>Agaricomycetes</taxon>
        <taxon>Agaricomycetidae</taxon>
        <taxon>Agaricales</taxon>
        <taxon>Agaricineae</taxon>
        <taxon>Strophariaceae</taxon>
        <taxon>Agrocybe</taxon>
    </lineage>
</organism>
<dbReference type="EMBL" id="JANKHO010003563">
    <property type="protein sequence ID" value="KAJ3482570.1"/>
    <property type="molecule type" value="Genomic_DNA"/>
</dbReference>
<comment type="caution">
    <text evidence="2">The sequence shown here is derived from an EMBL/GenBank/DDBJ whole genome shotgun (WGS) entry which is preliminary data.</text>
</comment>
<dbReference type="AlphaFoldDB" id="A0A9W8MMF0"/>
<reference evidence="2" key="1">
    <citation type="submission" date="2022-07" db="EMBL/GenBank/DDBJ databases">
        <title>Genome Sequence of Agrocybe chaxingu.</title>
        <authorList>
            <person name="Buettner E."/>
        </authorList>
    </citation>
    <scope>NUCLEOTIDE SEQUENCE</scope>
    <source>
        <strain evidence="2">MP-N11</strain>
    </source>
</reference>
<dbReference type="Proteomes" id="UP001148786">
    <property type="component" value="Unassembled WGS sequence"/>
</dbReference>
<evidence type="ECO:0000313" key="2">
    <source>
        <dbReference type="EMBL" id="KAJ3482570.1"/>
    </source>
</evidence>
<evidence type="ECO:0000256" key="1">
    <source>
        <dbReference type="SAM" id="MobiDB-lite"/>
    </source>
</evidence>
<proteinExistence type="predicted"/>
<keyword evidence="3" id="KW-1185">Reference proteome</keyword>
<feature type="compositionally biased region" description="Polar residues" evidence="1">
    <location>
        <begin position="1"/>
        <end position="10"/>
    </location>
</feature>
<accession>A0A9W8MMF0</accession>
<protein>
    <submittedName>
        <fullName evidence="2">Uncharacterized protein</fullName>
    </submittedName>
</protein>
<feature type="region of interest" description="Disordered" evidence="1">
    <location>
        <begin position="1"/>
        <end position="22"/>
    </location>
</feature>